<keyword evidence="3" id="KW-1185">Reference proteome</keyword>
<gene>
    <name evidence="2" type="ORF">SAMN02746098_00765</name>
</gene>
<dbReference type="EMBL" id="FQXJ01000003">
    <property type="protein sequence ID" value="SHH34326.1"/>
    <property type="molecule type" value="Genomic_DNA"/>
</dbReference>
<keyword evidence="1" id="KW-0732">Signal</keyword>
<proteinExistence type="predicted"/>
<dbReference type="RefSeq" id="WP_073027979.1">
    <property type="nucleotide sequence ID" value="NZ_FQXJ01000003.1"/>
</dbReference>
<sequence length="368" mass="41613">MKRRKMITAIILLLMLLVSTSCQRKSTDNLGQSDSNAFSGTGTGGHIQKQLVKNLAVNAAVNAPPNVQKLNTLIAMPLKLDSQKVQELERMFIDNSKFTNQINNGEDKYVQTEDGKVFAFENGNYISLRTKKFKYIDPIFNLPDQPYPTADHFNKNKDLSFMPYQQAVNEVKKVLVSIGISVHDEVETYTLDHQTMQDLEEKLMNDKTLMSTEGNHLILKDQWSSEDDGYFMSIQNALDGIPVFSLNHGSIDTNTLVSGSFVYAYYSQSGLEYIFANFPYQKMAIDQKDVPIIGVENALAVVKEKYENVILTDLISITRIEFNYVPTLIDNSRETFRMVPAWCFHLIQEKDGTPSDMIIDATNGSEIL</sequence>
<evidence type="ECO:0008006" key="4">
    <source>
        <dbReference type="Google" id="ProtNLM"/>
    </source>
</evidence>
<accession>A0A1M5S761</accession>
<organism evidence="2 3">
    <name type="scientific">Desulfosporosinus lacus DSM 15449</name>
    <dbReference type="NCBI Taxonomy" id="1121420"/>
    <lineage>
        <taxon>Bacteria</taxon>
        <taxon>Bacillati</taxon>
        <taxon>Bacillota</taxon>
        <taxon>Clostridia</taxon>
        <taxon>Eubacteriales</taxon>
        <taxon>Desulfitobacteriaceae</taxon>
        <taxon>Desulfosporosinus</taxon>
    </lineage>
</organism>
<evidence type="ECO:0000313" key="3">
    <source>
        <dbReference type="Proteomes" id="UP000183954"/>
    </source>
</evidence>
<dbReference type="Proteomes" id="UP000183954">
    <property type="component" value="Unassembled WGS sequence"/>
</dbReference>
<dbReference type="AlphaFoldDB" id="A0A1M5S761"/>
<feature type="chain" id="PRO_5012748130" description="YycH protein" evidence="1">
    <location>
        <begin position="25"/>
        <end position="368"/>
    </location>
</feature>
<name>A0A1M5S761_9FIRM</name>
<reference evidence="3" key="1">
    <citation type="submission" date="2016-11" db="EMBL/GenBank/DDBJ databases">
        <authorList>
            <person name="Varghese N."/>
            <person name="Submissions S."/>
        </authorList>
    </citation>
    <scope>NUCLEOTIDE SEQUENCE [LARGE SCALE GENOMIC DNA]</scope>
    <source>
        <strain evidence="3">DSM 15449</strain>
    </source>
</reference>
<protein>
    <recommendedName>
        <fullName evidence="4">YycH protein</fullName>
    </recommendedName>
</protein>
<dbReference type="OrthoDB" id="2016755at2"/>
<evidence type="ECO:0000313" key="2">
    <source>
        <dbReference type="EMBL" id="SHH34326.1"/>
    </source>
</evidence>
<evidence type="ECO:0000256" key="1">
    <source>
        <dbReference type="SAM" id="SignalP"/>
    </source>
</evidence>
<dbReference type="PROSITE" id="PS51257">
    <property type="entry name" value="PROKAR_LIPOPROTEIN"/>
    <property type="match status" value="1"/>
</dbReference>
<dbReference type="STRING" id="1121420.SAMN02746098_00765"/>
<feature type="signal peptide" evidence="1">
    <location>
        <begin position="1"/>
        <end position="24"/>
    </location>
</feature>